<dbReference type="Proteomes" id="UP000261560">
    <property type="component" value="Unplaced"/>
</dbReference>
<dbReference type="Pfam" id="PF07810">
    <property type="entry name" value="TMC"/>
    <property type="match status" value="1"/>
</dbReference>
<comment type="subcellular location">
    <subcellularLocation>
        <location evidence="1 6">Membrane</location>
        <topology evidence="1 6">Multi-pass membrane protein</topology>
    </subcellularLocation>
</comment>
<feature type="region of interest" description="Disordered" evidence="7">
    <location>
        <begin position="865"/>
        <end position="888"/>
    </location>
</feature>
<evidence type="ECO:0000256" key="5">
    <source>
        <dbReference type="ARBA" id="ARBA00023136"/>
    </source>
</evidence>
<dbReference type="GO" id="GO:0003341">
    <property type="term" value="P:cilium movement"/>
    <property type="evidence" value="ECO:0007669"/>
    <property type="project" value="Ensembl"/>
</dbReference>
<dbReference type="GO" id="GO:0005737">
    <property type="term" value="C:cytoplasm"/>
    <property type="evidence" value="ECO:0007669"/>
    <property type="project" value="Ensembl"/>
</dbReference>
<proteinExistence type="inferred from homology"/>
<keyword evidence="10" id="KW-1185">Reference proteome</keyword>
<evidence type="ECO:0000256" key="1">
    <source>
        <dbReference type="ARBA" id="ARBA00004141"/>
    </source>
</evidence>
<sequence length="1018" mass="115522">MTSYSSRGFFNAAYHDSETLEMDRRSGTKPPHTNPYAREEPVRWGGRLGGRDEAAWGATDGGLQDESRRGRDHITTGAGAPPFPHQPYHNRFQADNRYNQRPQARLPSLVSDNMTMRLRGIAMRRMSMFPHASPADVDLTENAIREEMENDEQNLMKELVSMSTLEQTRAIRELTMSFEAKKRIRNKVLAFRSVKKSHEFTWFAELSENTSLFFRRCGYTMRSARQALELWHGIMKEIGGKFGSSVLTYFMFLKWLLLFNIFSFVVNFSFITVPLLVYDPNITSSVSFRGLELLTGAGYFTHTVMYYGAYSNETLKHGVEYNLQLAYFFTIAVYMVLCGIALIFSMASSFKKNFVLVDPASTSAWQLLCSWDFSVTSEKTVTQRKNNLRVQLKESLSEKAQQELLTVPEKLKHFGIHFCSWLVSTALVVGCAASIFFLCQYEGKLFSQWGPGAASLQQEAETLLVPFMVSLMNLVIPLFFSLFNKLEHYSNNRSQIYTLVVRNVFLRMSILGVLCYYWMNEVSLRSPSQCWESMVGQALYRLVIVDFFFQMLGSFFGEFLRNVIGTKLHRRLGPPEFDVARNVLDLIYAQTLAWIGIYFSPLLPSIQILKFFILFYLKKVSLTQNCQPPRRTGRAAQMQTIFIFLLFFPFFVGAISIVGYTSWSLNPSQNCGPFRGLNQAFSVVEIWIEGLHILPGSGWAVWIYKNIIRSEIFYFLITLIILGVTYVFYQLIQGRKELIGLLKQRIINEGKDKSFLLDKIQNLQSSRPKKDTRQSKDGRSSHQPSLGGHSDAVRQALLARQQAEQEEATYSDGVSVPADISTSSALMQAMLARQRAERETEDLYQRVEDPPSSFTALSLAMEARQRAEGEMLQDNSREGDFYENPTTASSAVSQAIQARLRAEEEASASSAMMQVMKARQQAEQEAGMQWTDVQLQNPAVSSSSAVAQAMQARLRAEEELPASSVMMQVMQARQQAEQEAGMEWAHVQPQNPAAAGSSALIQAMLARQQAQNEYDDGY</sequence>
<evidence type="ECO:0000256" key="7">
    <source>
        <dbReference type="SAM" id="MobiDB-lite"/>
    </source>
</evidence>
<dbReference type="GeneTree" id="ENSGT01050000244894"/>
<evidence type="ECO:0000256" key="2">
    <source>
        <dbReference type="ARBA" id="ARBA00006510"/>
    </source>
</evidence>
<feature type="domain" description="TMC" evidence="8">
    <location>
        <begin position="530"/>
        <end position="636"/>
    </location>
</feature>
<dbReference type="GeneID" id="112137074"/>
<dbReference type="AlphaFoldDB" id="A0A3B3BUX6"/>
<evidence type="ECO:0000256" key="3">
    <source>
        <dbReference type="ARBA" id="ARBA00022692"/>
    </source>
</evidence>
<feature type="transmembrane region" description="Helical" evidence="6">
    <location>
        <begin position="539"/>
        <end position="560"/>
    </location>
</feature>
<dbReference type="OrthoDB" id="1936208at2759"/>
<feature type="transmembrane region" description="Helical" evidence="6">
    <location>
        <begin position="290"/>
        <end position="309"/>
    </location>
</feature>
<reference evidence="9" key="2">
    <citation type="submission" date="2025-09" db="UniProtKB">
        <authorList>
            <consortium name="Ensembl"/>
        </authorList>
    </citation>
    <scope>IDENTIFICATION</scope>
</reference>
<dbReference type="KEGG" id="oml:112137074"/>
<dbReference type="STRING" id="30732.ENSOMEP00000009164"/>
<organism evidence="9 10">
    <name type="scientific">Oryzias melastigma</name>
    <name type="common">Marine medaka</name>
    <dbReference type="NCBI Taxonomy" id="30732"/>
    <lineage>
        <taxon>Eukaryota</taxon>
        <taxon>Metazoa</taxon>
        <taxon>Chordata</taxon>
        <taxon>Craniata</taxon>
        <taxon>Vertebrata</taxon>
        <taxon>Euteleostomi</taxon>
        <taxon>Actinopterygii</taxon>
        <taxon>Neopterygii</taxon>
        <taxon>Teleostei</taxon>
        <taxon>Neoteleostei</taxon>
        <taxon>Acanthomorphata</taxon>
        <taxon>Ovalentaria</taxon>
        <taxon>Atherinomorphae</taxon>
        <taxon>Beloniformes</taxon>
        <taxon>Adrianichthyidae</taxon>
        <taxon>Oryziinae</taxon>
        <taxon>Oryzias</taxon>
    </lineage>
</organism>
<feature type="transmembrane region" description="Helical" evidence="6">
    <location>
        <begin position="418"/>
        <end position="443"/>
    </location>
</feature>
<evidence type="ECO:0000256" key="6">
    <source>
        <dbReference type="RuleBase" id="RU310713"/>
    </source>
</evidence>
<dbReference type="GO" id="GO:0005886">
    <property type="term" value="C:plasma membrane"/>
    <property type="evidence" value="ECO:0007669"/>
    <property type="project" value="InterPro"/>
</dbReference>
<feature type="compositionally biased region" description="Basic and acidic residues" evidence="7">
    <location>
        <begin position="768"/>
        <end position="780"/>
    </location>
</feature>
<dbReference type="PANTHER" id="PTHR23302:SF5">
    <property type="entry name" value="TRANSMEMBRANE CHANNEL-LIKE PROTEIN 5"/>
    <property type="match status" value="1"/>
</dbReference>
<feature type="compositionally biased region" description="Basic and acidic residues" evidence="7">
    <location>
        <begin position="65"/>
        <end position="74"/>
    </location>
</feature>
<dbReference type="InterPro" id="IPR038900">
    <property type="entry name" value="TMC"/>
</dbReference>
<dbReference type="CTD" id="79838"/>
<evidence type="ECO:0000313" key="9">
    <source>
        <dbReference type="Ensembl" id="ENSOMEP00000009164.1"/>
    </source>
</evidence>
<keyword evidence="3 6" id="KW-0812">Transmembrane</keyword>
<name>A0A3B3BUX6_ORYME</name>
<feature type="region of interest" description="Disordered" evidence="7">
    <location>
        <begin position="20"/>
        <end position="86"/>
    </location>
</feature>
<dbReference type="GO" id="GO:0008381">
    <property type="term" value="F:mechanosensitive monoatomic ion channel activity"/>
    <property type="evidence" value="ECO:0007669"/>
    <property type="project" value="TreeGrafter"/>
</dbReference>
<feature type="transmembrane region" description="Helical" evidence="6">
    <location>
        <begin position="711"/>
        <end position="729"/>
    </location>
</feature>
<dbReference type="PaxDb" id="30732-ENSOMEP00000009164"/>
<protein>
    <recommendedName>
        <fullName evidence="6">Transmembrane channel-like protein</fullName>
    </recommendedName>
</protein>
<dbReference type="OMA" id="SECWETH"/>
<comment type="similarity">
    <text evidence="2 6">Belongs to the TMC family.</text>
</comment>
<evidence type="ECO:0000259" key="8">
    <source>
        <dbReference type="Pfam" id="PF07810"/>
    </source>
</evidence>
<feature type="transmembrane region" description="Helical" evidence="6">
    <location>
        <begin position="640"/>
        <end position="660"/>
    </location>
</feature>
<dbReference type="RefSeq" id="XP_024114958.1">
    <property type="nucleotide sequence ID" value="XM_024259190.2"/>
</dbReference>
<reference evidence="9" key="1">
    <citation type="submission" date="2025-08" db="UniProtKB">
        <authorList>
            <consortium name="Ensembl"/>
        </authorList>
    </citation>
    <scope>IDENTIFICATION</scope>
</reference>
<keyword evidence="4 6" id="KW-1133">Transmembrane helix</keyword>
<feature type="region of interest" description="Disordered" evidence="7">
    <location>
        <begin position="765"/>
        <end position="789"/>
    </location>
</feature>
<dbReference type="InterPro" id="IPR012496">
    <property type="entry name" value="TMC_dom"/>
</dbReference>
<evidence type="ECO:0000313" key="10">
    <source>
        <dbReference type="Proteomes" id="UP000261560"/>
    </source>
</evidence>
<feature type="transmembrane region" description="Helical" evidence="6">
    <location>
        <begin position="496"/>
        <end position="519"/>
    </location>
</feature>
<feature type="transmembrane region" description="Helical" evidence="6">
    <location>
        <begin position="463"/>
        <end position="484"/>
    </location>
</feature>
<feature type="transmembrane region" description="Helical" evidence="6">
    <location>
        <begin position="680"/>
        <end position="704"/>
    </location>
</feature>
<keyword evidence="5 6" id="KW-0472">Membrane</keyword>
<feature type="transmembrane region" description="Helical" evidence="6">
    <location>
        <begin position="321"/>
        <end position="344"/>
    </location>
</feature>
<accession>A0A3B3BUX6</accession>
<dbReference type="Ensembl" id="ENSOMET00000001233.1">
    <property type="protein sequence ID" value="ENSOMEP00000009164.1"/>
    <property type="gene ID" value="ENSOMEG00000010353.1"/>
</dbReference>
<feature type="transmembrane region" description="Helical" evidence="6">
    <location>
        <begin position="255"/>
        <end position="278"/>
    </location>
</feature>
<feature type="compositionally biased region" description="Basic and acidic residues" evidence="7">
    <location>
        <begin position="865"/>
        <end position="880"/>
    </location>
</feature>
<evidence type="ECO:0000256" key="4">
    <source>
        <dbReference type="ARBA" id="ARBA00022989"/>
    </source>
</evidence>
<dbReference type="PANTHER" id="PTHR23302">
    <property type="entry name" value="TRANSMEMBRANE CHANNEL-RELATED"/>
    <property type="match status" value="1"/>
</dbReference>